<dbReference type="FunFam" id="1.10.630.10:FF:000018">
    <property type="entry name" value="Cytochrome P450 monooxygenase"/>
    <property type="match status" value="1"/>
</dbReference>
<keyword evidence="4 7" id="KW-0560">Oxidoreductase</keyword>
<dbReference type="Pfam" id="PF00067">
    <property type="entry name" value="p450"/>
    <property type="match status" value="1"/>
</dbReference>
<dbReference type="GO" id="GO:0036199">
    <property type="term" value="F:cholest-4-en-3-one 26-monooxygenase activity"/>
    <property type="evidence" value="ECO:0007669"/>
    <property type="project" value="TreeGrafter"/>
</dbReference>
<keyword evidence="6 7" id="KW-0503">Monooxygenase</keyword>
<keyword evidence="5 7" id="KW-0408">Iron</keyword>
<dbReference type="PRINTS" id="PR00359">
    <property type="entry name" value="BP450"/>
</dbReference>
<dbReference type="PROSITE" id="PS00086">
    <property type="entry name" value="CYTOCHROME_P450"/>
    <property type="match status" value="1"/>
</dbReference>
<dbReference type="InterPro" id="IPR036396">
    <property type="entry name" value="Cyt_P450_sf"/>
</dbReference>
<dbReference type="PANTHER" id="PTHR46696:SF4">
    <property type="entry name" value="BIOTIN BIOSYNTHESIS CYTOCHROME P450"/>
    <property type="match status" value="1"/>
</dbReference>
<dbReference type="GO" id="GO:0006707">
    <property type="term" value="P:cholesterol catabolic process"/>
    <property type="evidence" value="ECO:0007669"/>
    <property type="project" value="TreeGrafter"/>
</dbReference>
<evidence type="ECO:0000256" key="3">
    <source>
        <dbReference type="ARBA" id="ARBA00022723"/>
    </source>
</evidence>
<evidence type="ECO:0000256" key="6">
    <source>
        <dbReference type="ARBA" id="ARBA00023033"/>
    </source>
</evidence>
<evidence type="ECO:0000256" key="2">
    <source>
        <dbReference type="ARBA" id="ARBA00022617"/>
    </source>
</evidence>
<organism evidence="8 9">
    <name type="scientific">Catellatospora methionotrophica</name>
    <dbReference type="NCBI Taxonomy" id="121620"/>
    <lineage>
        <taxon>Bacteria</taxon>
        <taxon>Bacillati</taxon>
        <taxon>Actinomycetota</taxon>
        <taxon>Actinomycetes</taxon>
        <taxon>Micromonosporales</taxon>
        <taxon>Micromonosporaceae</taxon>
        <taxon>Catellatospora</taxon>
    </lineage>
</organism>
<dbReference type="InterPro" id="IPR001128">
    <property type="entry name" value="Cyt_P450"/>
</dbReference>
<evidence type="ECO:0000313" key="8">
    <source>
        <dbReference type="EMBL" id="GIG18201.1"/>
    </source>
</evidence>
<keyword evidence="9" id="KW-1185">Reference proteome</keyword>
<comment type="caution">
    <text evidence="8">The sequence shown here is derived from an EMBL/GenBank/DDBJ whole genome shotgun (WGS) entry which is preliminary data.</text>
</comment>
<protein>
    <submittedName>
        <fullName evidence="8">Linalool 8-monooxygenase</fullName>
    </submittedName>
</protein>
<dbReference type="RefSeq" id="WP_166386018.1">
    <property type="nucleotide sequence ID" value="NZ_BAAATT010000034.1"/>
</dbReference>
<keyword evidence="2 7" id="KW-0349">Heme</keyword>
<name>A0A8J3LMU5_9ACTN</name>
<dbReference type="GO" id="GO:0020037">
    <property type="term" value="F:heme binding"/>
    <property type="evidence" value="ECO:0007669"/>
    <property type="project" value="InterPro"/>
</dbReference>
<keyword evidence="3 7" id="KW-0479">Metal-binding</keyword>
<accession>A0A8J3LMU5</accession>
<evidence type="ECO:0000256" key="1">
    <source>
        <dbReference type="ARBA" id="ARBA00010617"/>
    </source>
</evidence>
<dbReference type="Gene3D" id="1.10.630.10">
    <property type="entry name" value="Cytochrome P450"/>
    <property type="match status" value="1"/>
</dbReference>
<dbReference type="InterPro" id="IPR002397">
    <property type="entry name" value="Cyt_P450_B"/>
</dbReference>
<dbReference type="Proteomes" id="UP000660339">
    <property type="component" value="Unassembled WGS sequence"/>
</dbReference>
<dbReference type="InterPro" id="IPR017972">
    <property type="entry name" value="Cyt_P450_CS"/>
</dbReference>
<dbReference type="AlphaFoldDB" id="A0A8J3LMU5"/>
<dbReference type="PANTHER" id="PTHR46696">
    <property type="entry name" value="P450, PUTATIVE (EUROFUNG)-RELATED"/>
    <property type="match status" value="1"/>
</dbReference>
<comment type="similarity">
    <text evidence="1 7">Belongs to the cytochrome P450 family.</text>
</comment>
<evidence type="ECO:0000313" key="9">
    <source>
        <dbReference type="Proteomes" id="UP000660339"/>
    </source>
</evidence>
<evidence type="ECO:0000256" key="7">
    <source>
        <dbReference type="RuleBase" id="RU000461"/>
    </source>
</evidence>
<dbReference type="SUPFAM" id="SSF48264">
    <property type="entry name" value="Cytochrome P450"/>
    <property type="match status" value="1"/>
</dbReference>
<dbReference type="GO" id="GO:0005506">
    <property type="term" value="F:iron ion binding"/>
    <property type="evidence" value="ECO:0007669"/>
    <property type="project" value="InterPro"/>
</dbReference>
<dbReference type="GO" id="GO:0008395">
    <property type="term" value="F:steroid hydroxylase activity"/>
    <property type="evidence" value="ECO:0007669"/>
    <property type="project" value="TreeGrafter"/>
</dbReference>
<gene>
    <name evidence="8" type="ORF">Cme02nite_65330</name>
</gene>
<proteinExistence type="inferred from homology"/>
<evidence type="ECO:0000256" key="5">
    <source>
        <dbReference type="ARBA" id="ARBA00023004"/>
    </source>
</evidence>
<evidence type="ECO:0000256" key="4">
    <source>
        <dbReference type="ARBA" id="ARBA00023002"/>
    </source>
</evidence>
<reference evidence="8" key="1">
    <citation type="submission" date="2021-01" db="EMBL/GenBank/DDBJ databases">
        <title>Whole genome shotgun sequence of Catellatospora methionotrophica NBRC 14553.</title>
        <authorList>
            <person name="Komaki H."/>
            <person name="Tamura T."/>
        </authorList>
    </citation>
    <scope>NUCLEOTIDE SEQUENCE</scope>
    <source>
        <strain evidence="8">NBRC 14553</strain>
    </source>
</reference>
<dbReference type="EMBL" id="BONJ01000037">
    <property type="protein sequence ID" value="GIG18201.1"/>
    <property type="molecule type" value="Genomic_DNA"/>
</dbReference>
<dbReference type="CDD" id="cd11033">
    <property type="entry name" value="CYP142-like"/>
    <property type="match status" value="1"/>
</dbReference>
<sequence>MSAAVLDVDLTEPATFLRPDLREVWRRLRQGPAYRHPATVHGRAFWVLTSYADVLAVYQNTAVFSSARGNMLASLLPGDDPAGGKLLAVSDPPRHTAVRTMMLRSFSPRVLQPIVAKVRERADSLVRAAVDAGEVDFAAAVAEQLPISTICDLLGVPESDHGLLLRLSKQALSSDEADQSARSTALARNEILLYFAELADRRRADPRDDVTSALATTPVDGQLLSDEEVVLNCYGLILAGDETSRLAMTAAVLDFIRHPGQWRALRDGRVSPTSAVEEILRWNSPAMHVGRTALADVDIAGQTIRAGDVVTAWNAAANLDEAVFDRPDVFDLARTPNRHLAFGYGPHFCLGAYLGRAEVTAVIAALCRTAHDFELRGEPQPLYSTFLRGHISLPVAVTPARRAVTQIGAREWK</sequence>
<dbReference type="GO" id="GO:0017000">
    <property type="term" value="P:antibiotic biosynthetic process"/>
    <property type="evidence" value="ECO:0007669"/>
    <property type="project" value="UniProtKB-ARBA"/>
</dbReference>